<dbReference type="AlphaFoldDB" id="A0A5A8F6J6"/>
<dbReference type="Pfam" id="PF06094">
    <property type="entry name" value="GGACT"/>
    <property type="match status" value="1"/>
</dbReference>
<proteinExistence type="predicted"/>
<dbReference type="CDD" id="cd06661">
    <property type="entry name" value="GGCT_like"/>
    <property type="match status" value="1"/>
</dbReference>
<name>A0A5A8F6J6_9BACT</name>
<dbReference type="EMBL" id="VFJB01000002">
    <property type="protein sequence ID" value="KAA0259230.1"/>
    <property type="molecule type" value="Genomic_DNA"/>
</dbReference>
<sequence>MKDLFFFYGTLRLGCPISTVVLKNAKYITTITLQGKLYLTKDKYPLFVPGKEGLVIGDIFEVPASLIDQLDEYEEINSPHSPYERVKFNKNNITFWVYAAKKEFSKKLNELKVIPSGDWLNYIKQHRKNSLFSA</sequence>
<dbReference type="GO" id="GO:0016740">
    <property type="term" value="F:transferase activity"/>
    <property type="evidence" value="ECO:0007669"/>
    <property type="project" value="UniProtKB-KW"/>
</dbReference>
<dbReference type="RefSeq" id="WP_149265485.1">
    <property type="nucleotide sequence ID" value="NZ_VFJB01000002.1"/>
</dbReference>
<feature type="domain" description="Gamma-glutamylcyclotransferase AIG2-like" evidence="1">
    <location>
        <begin position="5"/>
        <end position="120"/>
    </location>
</feature>
<dbReference type="InterPro" id="IPR013024">
    <property type="entry name" value="GGCT-like"/>
</dbReference>
<dbReference type="InterPro" id="IPR036568">
    <property type="entry name" value="GGCT-like_sf"/>
</dbReference>
<evidence type="ECO:0000313" key="3">
    <source>
        <dbReference type="Proteomes" id="UP000322876"/>
    </source>
</evidence>
<reference evidence="2 3" key="1">
    <citation type="submission" date="2019-06" db="EMBL/GenBank/DDBJ databases">
        <title>Genomic insights into carbon and energy metabolism of Deferribacter autotrophicus revealed new metabolic traits in the phylum Deferribacteres.</title>
        <authorList>
            <person name="Slobodkin A.I."/>
            <person name="Slobodkina G.B."/>
            <person name="Allioux M."/>
            <person name="Alain K."/>
            <person name="Jebbar M."/>
            <person name="Shadrin V."/>
            <person name="Kublanov I.V."/>
            <person name="Toshchakov S.V."/>
            <person name="Bonch-Osmolovskaya E.A."/>
        </authorList>
    </citation>
    <scope>NUCLEOTIDE SEQUENCE [LARGE SCALE GENOMIC DNA]</scope>
    <source>
        <strain evidence="2 3">SL50</strain>
    </source>
</reference>
<dbReference type="SUPFAM" id="SSF110857">
    <property type="entry name" value="Gamma-glutamyl cyclotransferase-like"/>
    <property type="match status" value="1"/>
</dbReference>
<gene>
    <name evidence="2" type="ORF">FHQ18_01915</name>
</gene>
<keyword evidence="2" id="KW-0808">Transferase</keyword>
<dbReference type="OrthoDB" id="482277at2"/>
<dbReference type="Gene3D" id="3.10.490.10">
    <property type="entry name" value="Gamma-glutamyl cyclotransferase-like"/>
    <property type="match status" value="1"/>
</dbReference>
<accession>A0A5A8F6J6</accession>
<evidence type="ECO:0000313" key="2">
    <source>
        <dbReference type="EMBL" id="KAA0259230.1"/>
    </source>
</evidence>
<evidence type="ECO:0000259" key="1">
    <source>
        <dbReference type="Pfam" id="PF06094"/>
    </source>
</evidence>
<organism evidence="2 3">
    <name type="scientific">Deferribacter autotrophicus</name>
    <dbReference type="NCBI Taxonomy" id="500465"/>
    <lineage>
        <taxon>Bacteria</taxon>
        <taxon>Pseudomonadati</taxon>
        <taxon>Deferribacterota</taxon>
        <taxon>Deferribacteres</taxon>
        <taxon>Deferribacterales</taxon>
        <taxon>Deferribacteraceae</taxon>
        <taxon>Deferribacter</taxon>
    </lineage>
</organism>
<keyword evidence="3" id="KW-1185">Reference proteome</keyword>
<dbReference type="InterPro" id="IPR009288">
    <property type="entry name" value="AIG2-like_dom"/>
</dbReference>
<comment type="caution">
    <text evidence="2">The sequence shown here is derived from an EMBL/GenBank/DDBJ whole genome shotgun (WGS) entry which is preliminary data.</text>
</comment>
<dbReference type="Proteomes" id="UP000322876">
    <property type="component" value="Unassembled WGS sequence"/>
</dbReference>
<protein>
    <submittedName>
        <fullName evidence="2">Gamma-glutamylcyclotransferase</fullName>
    </submittedName>
</protein>